<dbReference type="InterPro" id="IPR008271">
    <property type="entry name" value="Ser/Thr_kinase_AS"/>
</dbReference>
<evidence type="ECO:0000256" key="5">
    <source>
        <dbReference type="ARBA" id="ARBA00022777"/>
    </source>
</evidence>
<evidence type="ECO:0000256" key="3">
    <source>
        <dbReference type="ARBA" id="ARBA00022679"/>
    </source>
</evidence>
<dbReference type="GO" id="GO:0000226">
    <property type="term" value="P:microtubule cytoskeleton organization"/>
    <property type="evidence" value="ECO:0007669"/>
    <property type="project" value="TreeGrafter"/>
</dbReference>
<proteinExistence type="predicted"/>
<dbReference type="Gene3D" id="1.10.510.10">
    <property type="entry name" value="Transferase(Phosphotransferase) domain 1"/>
    <property type="match status" value="1"/>
</dbReference>
<dbReference type="GO" id="GO:0005524">
    <property type="term" value="F:ATP binding"/>
    <property type="evidence" value="ECO:0007669"/>
    <property type="project" value="UniProtKB-UniRule"/>
</dbReference>
<gene>
    <name evidence="11" type="ORF">TMSB3V08_LOCUS6714</name>
</gene>
<dbReference type="Pfam" id="PF00069">
    <property type="entry name" value="Pkinase"/>
    <property type="match status" value="1"/>
</dbReference>
<feature type="binding site" evidence="9">
    <location>
        <position position="88"/>
    </location>
    <ligand>
        <name>ATP</name>
        <dbReference type="ChEBI" id="CHEBI:30616"/>
    </ligand>
</feature>
<dbReference type="InterPro" id="IPR011009">
    <property type="entry name" value="Kinase-like_dom_sf"/>
</dbReference>
<evidence type="ECO:0000256" key="7">
    <source>
        <dbReference type="ARBA" id="ARBA00047899"/>
    </source>
</evidence>
<evidence type="ECO:0000256" key="9">
    <source>
        <dbReference type="PROSITE-ProRule" id="PRU10141"/>
    </source>
</evidence>
<organism evidence="11">
    <name type="scientific">Timema monikensis</name>
    <dbReference type="NCBI Taxonomy" id="170555"/>
    <lineage>
        <taxon>Eukaryota</taxon>
        <taxon>Metazoa</taxon>
        <taxon>Ecdysozoa</taxon>
        <taxon>Arthropoda</taxon>
        <taxon>Hexapoda</taxon>
        <taxon>Insecta</taxon>
        <taxon>Pterygota</taxon>
        <taxon>Neoptera</taxon>
        <taxon>Polyneoptera</taxon>
        <taxon>Phasmatodea</taxon>
        <taxon>Timematodea</taxon>
        <taxon>Timematoidea</taxon>
        <taxon>Timematidae</taxon>
        <taxon>Timema</taxon>
    </lineage>
</organism>
<reference evidence="11" key="1">
    <citation type="submission" date="2020-11" db="EMBL/GenBank/DDBJ databases">
        <authorList>
            <person name="Tran Van P."/>
        </authorList>
    </citation>
    <scope>NUCLEOTIDE SEQUENCE</scope>
</reference>
<keyword evidence="3" id="KW-0808">Transferase</keyword>
<dbReference type="GO" id="GO:0005737">
    <property type="term" value="C:cytoplasm"/>
    <property type="evidence" value="ECO:0007669"/>
    <property type="project" value="TreeGrafter"/>
</dbReference>
<keyword evidence="2" id="KW-0723">Serine/threonine-protein kinase</keyword>
<keyword evidence="6 9" id="KW-0067">ATP-binding</keyword>
<evidence type="ECO:0000256" key="1">
    <source>
        <dbReference type="ARBA" id="ARBA00012513"/>
    </source>
</evidence>
<evidence type="ECO:0000259" key="10">
    <source>
        <dbReference type="PROSITE" id="PS50011"/>
    </source>
</evidence>
<dbReference type="EC" id="2.7.11.1" evidence="1"/>
<keyword evidence="5" id="KW-0418">Kinase</keyword>
<dbReference type="GO" id="GO:0050321">
    <property type="term" value="F:tau-protein kinase activity"/>
    <property type="evidence" value="ECO:0007669"/>
    <property type="project" value="TreeGrafter"/>
</dbReference>
<protein>
    <recommendedName>
        <fullName evidence="1">non-specific serine/threonine protein kinase</fullName>
        <ecNumber evidence="1">2.7.11.1</ecNumber>
    </recommendedName>
</protein>
<sequence>MPAARCHDLPQEAVSATVAPLDPSAPSGAGSAYQRLLYSLQNDPRWLTEVNLGKRVGLYRFRGDLGSGNFSQVKMAIHQLTKEQVAIKILDKSKLEQKTRKMLAREIATMEAIHHPNIIRLYEVVETYSKIYLVMEFARGGELFNKLTTYGRFQECDAKPLFAQVISAVEYMHEHNFIHRDIKAENVFYSAPSLVKLGDFGFSTQLTTGREQQLNTFCGSPPYAAPELFRDESYLGAPVDVWALGVLLFFMVTAQMPFKAQTVASLKKHILDGSFVVPAHVSAQCRALIGNTTLLVCAQCRALIGNTALLVCAQCRALIGNTTLLVCAQCRALISNTTLLVCGQCRALIGNTTLLVCAKCRALIGNTTLLVCAQCRALIGNTTLLVCAQCRALIEGTLKQTPRQRLSLSEIHNSEWLKGAVFPTRPGPTENYTLFPTILPRRLSLDDFQRPEGVLSRKSSLSSRKSSVNFGRLSEAECVARSKLSDLGISEAMLEEHEGRGVRSSIIGAYRIMVHRVQRQGDAEVEVADGSMGSPSRQSATASSSNHFCLSSLGRRSKSAMVKSRGGKNSRSRTCALL</sequence>
<dbReference type="FunFam" id="3.30.200.20:FF:000003">
    <property type="entry name" value="Non-specific serine/threonine protein kinase"/>
    <property type="match status" value="1"/>
</dbReference>
<dbReference type="PROSITE" id="PS00108">
    <property type="entry name" value="PROTEIN_KINASE_ST"/>
    <property type="match status" value="1"/>
</dbReference>
<comment type="catalytic activity">
    <reaction evidence="8">
        <text>L-seryl-[protein] + ATP = O-phospho-L-seryl-[protein] + ADP + H(+)</text>
        <dbReference type="Rhea" id="RHEA:17989"/>
        <dbReference type="Rhea" id="RHEA-COMP:9863"/>
        <dbReference type="Rhea" id="RHEA-COMP:11604"/>
        <dbReference type="ChEBI" id="CHEBI:15378"/>
        <dbReference type="ChEBI" id="CHEBI:29999"/>
        <dbReference type="ChEBI" id="CHEBI:30616"/>
        <dbReference type="ChEBI" id="CHEBI:83421"/>
        <dbReference type="ChEBI" id="CHEBI:456216"/>
        <dbReference type="EC" id="2.7.11.1"/>
    </reaction>
</comment>
<name>A0A7R9E9Q5_9NEOP</name>
<dbReference type="PANTHER" id="PTHR24346">
    <property type="entry name" value="MAP/MICROTUBULE AFFINITY-REGULATING KINASE"/>
    <property type="match status" value="1"/>
</dbReference>
<evidence type="ECO:0000256" key="2">
    <source>
        <dbReference type="ARBA" id="ARBA00022527"/>
    </source>
</evidence>
<dbReference type="FunFam" id="1.10.510.10:FF:000571">
    <property type="entry name" value="Maternal embryonic leucine zipper kinase"/>
    <property type="match status" value="1"/>
</dbReference>
<accession>A0A7R9E9Q5</accession>
<keyword evidence="4 9" id="KW-0547">Nucleotide-binding</keyword>
<feature type="domain" description="Protein kinase" evidence="10">
    <location>
        <begin position="59"/>
        <end position="417"/>
    </location>
</feature>
<dbReference type="InterPro" id="IPR000719">
    <property type="entry name" value="Prot_kinase_dom"/>
</dbReference>
<evidence type="ECO:0000313" key="11">
    <source>
        <dbReference type="EMBL" id="CAD7429942.1"/>
    </source>
</evidence>
<evidence type="ECO:0000256" key="8">
    <source>
        <dbReference type="ARBA" id="ARBA00048679"/>
    </source>
</evidence>
<evidence type="ECO:0000256" key="6">
    <source>
        <dbReference type="ARBA" id="ARBA00022840"/>
    </source>
</evidence>
<dbReference type="SUPFAM" id="SSF56112">
    <property type="entry name" value="Protein kinase-like (PK-like)"/>
    <property type="match status" value="1"/>
</dbReference>
<comment type="catalytic activity">
    <reaction evidence="7">
        <text>L-threonyl-[protein] + ATP = O-phospho-L-threonyl-[protein] + ADP + H(+)</text>
        <dbReference type="Rhea" id="RHEA:46608"/>
        <dbReference type="Rhea" id="RHEA-COMP:11060"/>
        <dbReference type="Rhea" id="RHEA-COMP:11605"/>
        <dbReference type="ChEBI" id="CHEBI:15378"/>
        <dbReference type="ChEBI" id="CHEBI:30013"/>
        <dbReference type="ChEBI" id="CHEBI:30616"/>
        <dbReference type="ChEBI" id="CHEBI:61977"/>
        <dbReference type="ChEBI" id="CHEBI:456216"/>
        <dbReference type="EC" id="2.7.11.1"/>
    </reaction>
</comment>
<dbReference type="PROSITE" id="PS50011">
    <property type="entry name" value="PROTEIN_KINASE_DOM"/>
    <property type="match status" value="1"/>
</dbReference>
<dbReference type="InterPro" id="IPR017441">
    <property type="entry name" value="Protein_kinase_ATP_BS"/>
</dbReference>
<dbReference type="PANTHER" id="PTHR24346:SF49">
    <property type="entry name" value="NIM1 SERINE_THREONINE PROTEIN KINASE"/>
    <property type="match status" value="1"/>
</dbReference>
<evidence type="ECO:0000256" key="4">
    <source>
        <dbReference type="ARBA" id="ARBA00022741"/>
    </source>
</evidence>
<dbReference type="EMBL" id="OB794275">
    <property type="protein sequence ID" value="CAD7429942.1"/>
    <property type="molecule type" value="Genomic_DNA"/>
</dbReference>
<dbReference type="SMART" id="SM00220">
    <property type="entry name" value="S_TKc"/>
    <property type="match status" value="1"/>
</dbReference>
<dbReference type="PROSITE" id="PS00107">
    <property type="entry name" value="PROTEIN_KINASE_ATP"/>
    <property type="match status" value="1"/>
</dbReference>
<dbReference type="AlphaFoldDB" id="A0A7R9E9Q5"/>
<dbReference type="GO" id="GO:0035556">
    <property type="term" value="P:intracellular signal transduction"/>
    <property type="evidence" value="ECO:0007669"/>
    <property type="project" value="TreeGrafter"/>
</dbReference>